<keyword evidence="2" id="KW-1185">Reference proteome</keyword>
<dbReference type="STRING" id="1391627.SAMN05216464_116114"/>
<name>A0A1G7KGY0_9SPHI</name>
<gene>
    <name evidence="1" type="ORF">SAMN05216464_116114</name>
</gene>
<dbReference type="AlphaFoldDB" id="A0A1G7KGY0"/>
<sequence length="52" mass="6039">MNLSIFYPVHWFICSLVDSSIFLQRIIYDNFTVVNMASAILITRTNTNELVN</sequence>
<organism evidence="1 2">
    <name type="scientific">Mucilaginibacter pineti</name>
    <dbReference type="NCBI Taxonomy" id="1391627"/>
    <lineage>
        <taxon>Bacteria</taxon>
        <taxon>Pseudomonadati</taxon>
        <taxon>Bacteroidota</taxon>
        <taxon>Sphingobacteriia</taxon>
        <taxon>Sphingobacteriales</taxon>
        <taxon>Sphingobacteriaceae</taxon>
        <taxon>Mucilaginibacter</taxon>
    </lineage>
</organism>
<proteinExistence type="predicted"/>
<evidence type="ECO:0000313" key="1">
    <source>
        <dbReference type="EMBL" id="SDF36089.1"/>
    </source>
</evidence>
<dbReference type="EMBL" id="FNAI01000016">
    <property type="protein sequence ID" value="SDF36089.1"/>
    <property type="molecule type" value="Genomic_DNA"/>
</dbReference>
<dbReference type="Proteomes" id="UP000199072">
    <property type="component" value="Unassembled WGS sequence"/>
</dbReference>
<accession>A0A1G7KGY0</accession>
<protein>
    <submittedName>
        <fullName evidence="1">Uncharacterized protein</fullName>
    </submittedName>
</protein>
<evidence type="ECO:0000313" key="2">
    <source>
        <dbReference type="Proteomes" id="UP000199072"/>
    </source>
</evidence>
<reference evidence="1 2" key="1">
    <citation type="submission" date="2016-10" db="EMBL/GenBank/DDBJ databases">
        <authorList>
            <person name="de Groot N.N."/>
        </authorList>
    </citation>
    <scope>NUCLEOTIDE SEQUENCE [LARGE SCALE GENOMIC DNA]</scope>
    <source>
        <strain evidence="1 2">47C3B</strain>
    </source>
</reference>